<comment type="similarity">
    <text evidence="18">In the N-terminal section; belongs to the nitrate reductase alpha subunit family.</text>
</comment>
<dbReference type="AlphaFoldDB" id="M2XXL4"/>
<keyword evidence="8" id="KW-0479">Metal-binding</keyword>
<keyword evidence="14 22" id="KW-0472">Membrane</keyword>
<keyword evidence="5" id="KW-1003">Cell membrane</keyword>
<evidence type="ECO:0000259" key="23">
    <source>
        <dbReference type="Pfam" id="PF02665"/>
    </source>
</evidence>
<dbReference type="Proteomes" id="UP000009877">
    <property type="component" value="Unassembled WGS sequence"/>
</dbReference>
<feature type="domain" description="NarG-like" evidence="23">
    <location>
        <begin position="6"/>
        <end position="225"/>
    </location>
</feature>
<evidence type="ECO:0000313" key="24">
    <source>
        <dbReference type="EMBL" id="EME37558.1"/>
    </source>
</evidence>
<comment type="similarity">
    <text evidence="17">In the C-terminal section; belongs to the nitrate reductase gamma subunit family.</text>
</comment>
<evidence type="ECO:0000256" key="20">
    <source>
        <dbReference type="PIRSR" id="PIRSR603816-1"/>
    </source>
</evidence>
<evidence type="ECO:0000256" key="5">
    <source>
        <dbReference type="ARBA" id="ARBA00022475"/>
    </source>
</evidence>
<evidence type="ECO:0000256" key="12">
    <source>
        <dbReference type="ARBA" id="ARBA00023004"/>
    </source>
</evidence>
<protein>
    <recommendedName>
        <fullName evidence="19">Nitrate reductase-like protein NarX</fullName>
    </recommendedName>
</protein>
<feature type="binding site" description="axial binding residue" evidence="20">
    <location>
        <position position="206"/>
    </location>
    <ligand>
        <name>heme b</name>
        <dbReference type="ChEBI" id="CHEBI:60344"/>
        <label>1</label>
    </ligand>
    <ligandPart>
        <name>Fe</name>
        <dbReference type="ChEBI" id="CHEBI:18248"/>
    </ligandPart>
</feature>
<dbReference type="FunFam" id="1.20.950.20:FF:000001">
    <property type="entry name" value="Respiratory nitrate reductase subunit gamma"/>
    <property type="match status" value="1"/>
</dbReference>
<reference evidence="24 25" key="1">
    <citation type="journal article" date="2014" name="Genome Announc.">
        <title>Draft Genome Sequence of Kocuria palustris PEL.</title>
        <authorList>
            <person name="Sharma G."/>
            <person name="Khatri I."/>
            <person name="Subramanian S."/>
        </authorList>
    </citation>
    <scope>NUCLEOTIDE SEQUENCE [LARGE SCALE GENOMIC DNA]</scope>
    <source>
        <strain evidence="24 25">PEL</strain>
    </source>
</reference>
<dbReference type="GO" id="GO:0009325">
    <property type="term" value="C:nitrate reductase complex"/>
    <property type="evidence" value="ECO:0007669"/>
    <property type="project" value="InterPro"/>
</dbReference>
<dbReference type="GO" id="GO:0042128">
    <property type="term" value="P:nitrate assimilation"/>
    <property type="evidence" value="ECO:0007669"/>
    <property type="project" value="UniProtKB-KW"/>
</dbReference>
<evidence type="ECO:0000256" key="13">
    <source>
        <dbReference type="ARBA" id="ARBA00023063"/>
    </source>
</evidence>
<name>M2XXL4_9MICC</name>
<keyword evidence="12 20" id="KW-0408">Iron</keyword>
<evidence type="ECO:0000256" key="8">
    <source>
        <dbReference type="ARBA" id="ARBA00022723"/>
    </source>
</evidence>
<keyword evidence="13" id="KW-0534">Nitrate assimilation</keyword>
<accession>M2XXL4</accession>
<evidence type="ECO:0000256" key="17">
    <source>
        <dbReference type="ARBA" id="ARBA00061196"/>
    </source>
</evidence>
<dbReference type="GO" id="GO:0020037">
    <property type="term" value="F:heme binding"/>
    <property type="evidence" value="ECO:0007669"/>
    <property type="project" value="TreeGrafter"/>
</dbReference>
<evidence type="ECO:0000256" key="22">
    <source>
        <dbReference type="SAM" id="Phobius"/>
    </source>
</evidence>
<organism evidence="24 25">
    <name type="scientific">Kocuria palustris PEL</name>
    <dbReference type="NCBI Taxonomy" id="1236550"/>
    <lineage>
        <taxon>Bacteria</taxon>
        <taxon>Bacillati</taxon>
        <taxon>Actinomycetota</taxon>
        <taxon>Actinomycetes</taxon>
        <taxon>Micrococcales</taxon>
        <taxon>Micrococcaceae</taxon>
        <taxon>Kocuria</taxon>
    </lineage>
</organism>
<keyword evidence="4" id="KW-0813">Transport</keyword>
<evidence type="ECO:0000256" key="10">
    <source>
        <dbReference type="ARBA" id="ARBA00022989"/>
    </source>
</evidence>
<dbReference type="EMBL" id="ANHZ02000003">
    <property type="protein sequence ID" value="EME37558.1"/>
    <property type="molecule type" value="Genomic_DNA"/>
</dbReference>
<dbReference type="PANTHER" id="PTHR30598">
    <property type="entry name" value="NITRATE REDUCTASE PRIVATE CHAPERONE, REDOX ENZYME MATURATION PROTEIN REMP FAMILY"/>
    <property type="match status" value="1"/>
</dbReference>
<evidence type="ECO:0000256" key="21">
    <source>
        <dbReference type="SAM" id="MobiDB-lite"/>
    </source>
</evidence>
<keyword evidence="7 22" id="KW-0812">Transmembrane</keyword>
<dbReference type="InterPro" id="IPR023234">
    <property type="entry name" value="NarG-like_domain"/>
</dbReference>
<feature type="transmembrane region" description="Helical" evidence="22">
    <location>
        <begin position="190"/>
        <end position="216"/>
    </location>
</feature>
<keyword evidence="11" id="KW-0560">Oxidoreductase</keyword>
<evidence type="ECO:0000256" key="11">
    <source>
        <dbReference type="ARBA" id="ARBA00023002"/>
    </source>
</evidence>
<evidence type="ECO:0000256" key="2">
    <source>
        <dbReference type="ARBA" id="ARBA00001970"/>
    </source>
</evidence>
<feature type="transmembrane region" description="Helical" evidence="22">
    <location>
        <begin position="6"/>
        <end position="26"/>
    </location>
</feature>
<evidence type="ECO:0000256" key="3">
    <source>
        <dbReference type="ARBA" id="ARBA00004651"/>
    </source>
</evidence>
<comment type="similarity">
    <text evidence="16">In the central section; belongs to the NarJ/NarW family.</text>
</comment>
<sequence length="266" mass="30038">MNTTDILLWGVLPYVVLLIFIGGTIWRYKYDQFGWTTRSSSLYEGKLLRIASPLFHFGILAVLIGHIVGLVIPKSWTDFAGVSEHMYHIMALTIGMFAGFGTLVGLALLIYRRRTTGPVFMATTNNDKMMYVLLVLALLAGIATTLISVFDHTVVNYRETVSPWFRSIWILQPDVGAMAASSPSFKVHVLFAFALFIAWPFTRLIHAFTAPVHYLFRPYIIYRSRDRGRTTGHAPVRRGWDPIGTQDRAPSSASRPKRQPTSSVRR</sequence>
<gene>
    <name evidence="24" type="ORF">C884_01609</name>
</gene>
<dbReference type="Pfam" id="PF02665">
    <property type="entry name" value="Nitrate_red_gam"/>
    <property type="match status" value="1"/>
</dbReference>
<evidence type="ECO:0000256" key="15">
    <source>
        <dbReference type="ARBA" id="ARBA00056200"/>
    </source>
</evidence>
<feature type="transmembrane region" description="Helical" evidence="22">
    <location>
        <begin position="89"/>
        <end position="111"/>
    </location>
</feature>
<comment type="cofactor">
    <cofactor evidence="1">
        <name>Mo-bis(molybdopterin guanine dinucleotide)</name>
        <dbReference type="ChEBI" id="CHEBI:60539"/>
    </cofactor>
</comment>
<dbReference type="STRING" id="71999.KPaMU14_01210"/>
<feature type="binding site" description="axial binding residue" evidence="20">
    <location>
        <position position="66"/>
    </location>
    <ligand>
        <name>heme b</name>
        <dbReference type="ChEBI" id="CHEBI:60344"/>
        <label>2</label>
    </ligand>
    <ligandPart>
        <name>Fe</name>
        <dbReference type="ChEBI" id="CHEBI:18248"/>
    </ligandPart>
</feature>
<keyword evidence="6 20" id="KW-0349">Heme</keyword>
<feature type="compositionally biased region" description="Polar residues" evidence="21">
    <location>
        <begin position="248"/>
        <end position="266"/>
    </location>
</feature>
<evidence type="ECO:0000256" key="6">
    <source>
        <dbReference type="ARBA" id="ARBA00022617"/>
    </source>
</evidence>
<dbReference type="InterPro" id="IPR003816">
    <property type="entry name" value="Nitrate_red_gam"/>
</dbReference>
<keyword evidence="9" id="KW-0249">Electron transport</keyword>
<evidence type="ECO:0000256" key="18">
    <source>
        <dbReference type="ARBA" id="ARBA00061480"/>
    </source>
</evidence>
<evidence type="ECO:0000256" key="1">
    <source>
        <dbReference type="ARBA" id="ARBA00001942"/>
    </source>
</evidence>
<dbReference type="NCBIfam" id="TIGR00351">
    <property type="entry name" value="narI"/>
    <property type="match status" value="1"/>
</dbReference>
<comment type="subcellular location">
    <subcellularLocation>
        <location evidence="3">Cell membrane</location>
        <topology evidence="3">Multi-pass membrane protein</topology>
    </subcellularLocation>
</comment>
<dbReference type="Gene3D" id="1.20.950.20">
    <property type="entry name" value="Transmembrane di-heme cytochromes, Chain C"/>
    <property type="match status" value="1"/>
</dbReference>
<feature type="binding site" description="axial binding residue" evidence="20">
    <location>
        <position position="56"/>
    </location>
    <ligand>
        <name>heme b</name>
        <dbReference type="ChEBI" id="CHEBI:60344"/>
        <label>1</label>
    </ligand>
    <ligandPart>
        <name>Fe</name>
        <dbReference type="ChEBI" id="CHEBI:18248"/>
    </ligandPart>
</feature>
<comment type="caution">
    <text evidence="24">The sequence shown here is derived from an EMBL/GenBank/DDBJ whole genome shotgun (WGS) entry which is preliminary data.</text>
</comment>
<dbReference type="InterPro" id="IPR036197">
    <property type="entry name" value="NarG-like_sf"/>
</dbReference>
<evidence type="ECO:0000256" key="16">
    <source>
        <dbReference type="ARBA" id="ARBA00061095"/>
    </source>
</evidence>
<proteinExistence type="inferred from homology"/>
<dbReference type="RefSeq" id="WP_006213677.1">
    <property type="nucleotide sequence ID" value="NZ_ANHZ02000003.1"/>
</dbReference>
<dbReference type="SUPFAM" id="SSF103501">
    <property type="entry name" value="Respiratory nitrate reductase 1 gamma chain"/>
    <property type="match status" value="1"/>
</dbReference>
<feature type="transmembrane region" description="Helical" evidence="22">
    <location>
        <begin position="131"/>
        <end position="150"/>
    </location>
</feature>
<keyword evidence="25" id="KW-1185">Reference proteome</keyword>
<evidence type="ECO:0000256" key="19">
    <source>
        <dbReference type="ARBA" id="ARBA00071287"/>
    </source>
</evidence>
<feature type="transmembrane region" description="Helical" evidence="22">
    <location>
        <begin position="47"/>
        <end position="69"/>
    </location>
</feature>
<feature type="binding site" description="axial binding residue" evidence="20">
    <location>
        <position position="188"/>
    </location>
    <ligand>
        <name>heme b</name>
        <dbReference type="ChEBI" id="CHEBI:60344"/>
        <label>1</label>
    </ligand>
    <ligandPart>
        <name>Fe</name>
        <dbReference type="ChEBI" id="CHEBI:18248"/>
    </ligandPart>
</feature>
<comment type="function">
    <text evidence="15">Does not seem to have nitrate reductase activity.</text>
</comment>
<evidence type="ECO:0000256" key="4">
    <source>
        <dbReference type="ARBA" id="ARBA00022448"/>
    </source>
</evidence>
<dbReference type="GO" id="GO:0019645">
    <property type="term" value="P:anaerobic electron transport chain"/>
    <property type="evidence" value="ECO:0007669"/>
    <property type="project" value="TreeGrafter"/>
</dbReference>
<evidence type="ECO:0000256" key="14">
    <source>
        <dbReference type="ARBA" id="ARBA00023136"/>
    </source>
</evidence>
<dbReference type="GO" id="GO:0046872">
    <property type="term" value="F:metal ion binding"/>
    <property type="evidence" value="ECO:0007669"/>
    <property type="project" value="UniProtKB-KW"/>
</dbReference>
<dbReference type="InterPro" id="IPR051936">
    <property type="entry name" value="Heme-iron_electron_transfer"/>
</dbReference>
<dbReference type="GO" id="GO:0005886">
    <property type="term" value="C:plasma membrane"/>
    <property type="evidence" value="ECO:0007669"/>
    <property type="project" value="UniProtKB-SubCell"/>
</dbReference>
<comment type="cofactor">
    <cofactor evidence="2">
        <name>heme b</name>
        <dbReference type="ChEBI" id="CHEBI:60344"/>
    </cofactor>
</comment>
<dbReference type="GO" id="GO:0008940">
    <property type="term" value="F:nitrate reductase activity"/>
    <property type="evidence" value="ECO:0007669"/>
    <property type="project" value="InterPro"/>
</dbReference>
<feature type="region of interest" description="Disordered" evidence="21">
    <location>
        <begin position="229"/>
        <end position="266"/>
    </location>
</feature>
<dbReference type="GO" id="GO:0009055">
    <property type="term" value="F:electron transfer activity"/>
    <property type="evidence" value="ECO:0007669"/>
    <property type="project" value="TreeGrafter"/>
</dbReference>
<dbReference type="PANTHER" id="PTHR30598:SF3">
    <property type="entry name" value="RESPIRATORY NITRATE REDUCTASE 1 GAMMA CHAIN"/>
    <property type="match status" value="1"/>
</dbReference>
<evidence type="ECO:0000256" key="7">
    <source>
        <dbReference type="ARBA" id="ARBA00022692"/>
    </source>
</evidence>
<evidence type="ECO:0000313" key="25">
    <source>
        <dbReference type="Proteomes" id="UP000009877"/>
    </source>
</evidence>
<keyword evidence="10 22" id="KW-1133">Transmembrane helix</keyword>
<evidence type="ECO:0000256" key="9">
    <source>
        <dbReference type="ARBA" id="ARBA00022982"/>
    </source>
</evidence>